<evidence type="ECO:0000313" key="3">
    <source>
        <dbReference type="RefSeq" id="XP_040967845.1"/>
    </source>
</evidence>
<accession>A0ABM3BLA4</accession>
<dbReference type="PANTHER" id="PTHR15503">
    <property type="entry name" value="LDOC1 RELATED"/>
    <property type="match status" value="1"/>
</dbReference>
<reference evidence="2" key="1">
    <citation type="journal article" date="2020" name="Nat. Genet.">
        <title>Genomic diversifications of five Gossypium allopolyploid species and their impact on cotton improvement.</title>
        <authorList>
            <person name="Chen Z.J."/>
            <person name="Sreedasyam A."/>
            <person name="Ando A."/>
            <person name="Song Q."/>
            <person name="De Santiago L.M."/>
            <person name="Hulse-Kemp A.M."/>
            <person name="Ding M."/>
            <person name="Ye W."/>
            <person name="Kirkbride R.C."/>
            <person name="Jenkins J."/>
            <person name="Plott C."/>
            <person name="Lovell J."/>
            <person name="Lin Y.M."/>
            <person name="Vaughn R."/>
            <person name="Liu B."/>
            <person name="Simpson S."/>
            <person name="Scheffler B.E."/>
            <person name="Wen L."/>
            <person name="Saski C.A."/>
            <person name="Grover C.E."/>
            <person name="Hu G."/>
            <person name="Conover J.L."/>
            <person name="Carlson J.W."/>
            <person name="Shu S."/>
            <person name="Boston L.B."/>
            <person name="Williams M."/>
            <person name="Peterson D.G."/>
            <person name="McGee K."/>
            <person name="Jones D.C."/>
            <person name="Wendel J.F."/>
            <person name="Stelly D.M."/>
            <person name="Grimwood J."/>
            <person name="Schmutz J."/>
        </authorList>
    </citation>
    <scope>NUCLEOTIDE SEQUENCE [LARGE SCALE GENOMIC DNA]</scope>
    <source>
        <strain evidence="2">cv. TM-1</strain>
    </source>
</reference>
<dbReference type="InterPro" id="IPR021109">
    <property type="entry name" value="Peptidase_aspartic_dom_sf"/>
</dbReference>
<proteinExistence type="predicted"/>
<dbReference type="Proteomes" id="UP000818029">
    <property type="component" value="Chromosome A05"/>
</dbReference>
<dbReference type="PANTHER" id="PTHR15503:SF45">
    <property type="entry name" value="RNA-DIRECTED DNA POLYMERASE HOMOLOG"/>
    <property type="match status" value="1"/>
</dbReference>
<dbReference type="InterPro" id="IPR041588">
    <property type="entry name" value="Integrase_H2C2"/>
</dbReference>
<dbReference type="Pfam" id="PF08284">
    <property type="entry name" value="RVP_2"/>
    <property type="match status" value="1"/>
</dbReference>
<feature type="domain" description="Integrase zinc-binding" evidence="1">
    <location>
        <begin position="247"/>
        <end position="299"/>
    </location>
</feature>
<dbReference type="Gene3D" id="3.10.10.10">
    <property type="entry name" value="HIV Type 1 Reverse Transcriptase, subunit A, domain 1"/>
    <property type="match status" value="1"/>
</dbReference>
<dbReference type="RefSeq" id="XP_040967845.1">
    <property type="nucleotide sequence ID" value="XM_041111911.1"/>
</dbReference>
<organism evidence="2 3">
    <name type="scientific">Gossypium hirsutum</name>
    <name type="common">Upland cotton</name>
    <name type="synonym">Gossypium mexicanum</name>
    <dbReference type="NCBI Taxonomy" id="3635"/>
    <lineage>
        <taxon>Eukaryota</taxon>
        <taxon>Viridiplantae</taxon>
        <taxon>Streptophyta</taxon>
        <taxon>Embryophyta</taxon>
        <taxon>Tracheophyta</taxon>
        <taxon>Spermatophyta</taxon>
        <taxon>Magnoliopsida</taxon>
        <taxon>eudicotyledons</taxon>
        <taxon>Gunneridae</taxon>
        <taxon>Pentapetalae</taxon>
        <taxon>rosids</taxon>
        <taxon>malvids</taxon>
        <taxon>Malvales</taxon>
        <taxon>Malvaceae</taxon>
        <taxon>Malvoideae</taxon>
        <taxon>Gossypium</taxon>
    </lineage>
</organism>
<dbReference type="CDD" id="cd00303">
    <property type="entry name" value="retropepsin_like"/>
    <property type="match status" value="1"/>
</dbReference>
<dbReference type="SUPFAM" id="SSF56672">
    <property type="entry name" value="DNA/RNA polymerases"/>
    <property type="match status" value="1"/>
</dbReference>
<reference evidence="3" key="2">
    <citation type="submission" date="2025-08" db="UniProtKB">
        <authorList>
            <consortium name="RefSeq"/>
        </authorList>
    </citation>
    <scope>IDENTIFICATION</scope>
</reference>
<dbReference type="Pfam" id="PF17921">
    <property type="entry name" value="Integrase_H2C2"/>
    <property type="match status" value="1"/>
</dbReference>
<evidence type="ECO:0000313" key="2">
    <source>
        <dbReference type="Proteomes" id="UP000818029"/>
    </source>
</evidence>
<protein>
    <recommendedName>
        <fullName evidence="1">Integrase zinc-binding domain-containing protein</fullName>
    </recommendedName>
</protein>
<dbReference type="Gene3D" id="2.40.70.10">
    <property type="entry name" value="Acid Proteases"/>
    <property type="match status" value="1"/>
</dbReference>
<dbReference type="Gene3D" id="1.10.340.70">
    <property type="match status" value="1"/>
</dbReference>
<evidence type="ECO:0000259" key="1">
    <source>
        <dbReference type="Pfam" id="PF17921"/>
    </source>
</evidence>
<dbReference type="InterPro" id="IPR032567">
    <property type="entry name" value="RTL1-rel"/>
</dbReference>
<sequence length="316" mass="35708">MSIGQRAPSRGAGHTEVRQSTLVYATHCREDRDAPDVITGSTHSYIVSTMSKTLGITVENTPSKVIVVSPIGQSIWVSRLYRDVPLEVQGTIFLADVMELPFGEFDLILRMDRMVKDFPDIFLEELPGLPSNCEVEFEIELLSSTAPVSIASYRMALNELMELKAQIQELLDHGFIRPSVFSWGAPVLFVKKKDGPMRKDNVVANALSYKAMTDLKTMFTRLSLFDDGSLLAKLQVKPTWIEQIRGKQSILREAHNSPYAMHPGRKKMYQDLRELHWQPGLKREVTDFVTQCLNCQQVKIEHQLPSGLLQPVKIPL</sequence>
<dbReference type="GeneID" id="121228894"/>
<dbReference type="InterPro" id="IPR043502">
    <property type="entry name" value="DNA/RNA_pol_sf"/>
</dbReference>
<name>A0ABM3BLA4_GOSHI</name>
<keyword evidence="2" id="KW-1185">Reference proteome</keyword>
<gene>
    <name evidence="3" type="primary">LOC121228894</name>
</gene>